<keyword evidence="2" id="KW-0413">Isomerase</keyword>
<gene>
    <name evidence="4" type="ORF">HMPREF1863_00089</name>
</gene>
<dbReference type="EMBL" id="LSDG01000002">
    <property type="protein sequence ID" value="KXB68377.1"/>
    <property type="molecule type" value="Genomic_DNA"/>
</dbReference>
<dbReference type="STRING" id="755172.HMPREF1863_00089"/>
<dbReference type="RefSeq" id="WP_068366095.1">
    <property type="nucleotide sequence ID" value="NZ_CAMQER010000017.1"/>
</dbReference>
<dbReference type="GO" id="GO:0005737">
    <property type="term" value="C:cytoplasm"/>
    <property type="evidence" value="ECO:0007669"/>
    <property type="project" value="TreeGrafter"/>
</dbReference>
<dbReference type="Pfam" id="PF02567">
    <property type="entry name" value="PhzC-PhzF"/>
    <property type="match status" value="1"/>
</dbReference>
<dbReference type="SUPFAM" id="SSF54506">
    <property type="entry name" value="Diaminopimelate epimerase-like"/>
    <property type="match status" value="1"/>
</dbReference>
<dbReference type="NCBIfam" id="TIGR00654">
    <property type="entry name" value="PhzF_family"/>
    <property type="match status" value="1"/>
</dbReference>
<evidence type="ECO:0000256" key="1">
    <source>
        <dbReference type="ARBA" id="ARBA00008270"/>
    </source>
</evidence>
<dbReference type="AlphaFoldDB" id="A0A134AKZ2"/>
<evidence type="ECO:0000256" key="2">
    <source>
        <dbReference type="ARBA" id="ARBA00023235"/>
    </source>
</evidence>
<dbReference type="PANTHER" id="PTHR13774">
    <property type="entry name" value="PHENAZINE BIOSYNTHESIS PROTEIN"/>
    <property type="match status" value="1"/>
</dbReference>
<evidence type="ECO:0000313" key="5">
    <source>
        <dbReference type="Proteomes" id="UP000070442"/>
    </source>
</evidence>
<dbReference type="PIRSF" id="PIRSF016184">
    <property type="entry name" value="PhzC_PhzF"/>
    <property type="match status" value="1"/>
</dbReference>
<evidence type="ECO:0000256" key="3">
    <source>
        <dbReference type="PIRSR" id="PIRSR016184-1"/>
    </source>
</evidence>
<dbReference type="OrthoDB" id="9788221at2"/>
<keyword evidence="5" id="KW-1185">Reference proteome</keyword>
<protein>
    <submittedName>
        <fullName evidence="4">Phenazine biosynthesis protein, PhzF family</fullName>
    </submittedName>
</protein>
<proteinExistence type="inferred from homology"/>
<dbReference type="Proteomes" id="UP000070442">
    <property type="component" value="Unassembled WGS sequence"/>
</dbReference>
<sequence>MKQFIVDAFTDEVFKGNPAAVCLPDRPVTDDTMQKIAKENNLSETAFIAKERDEYLLRWFTPKDEIDLCGHATLASAFIVLNIIERDRDDVVFNTKSGKLKVTQKGDLYELDFPAYDLKKVDVTPEMEDAVGGKPLEAYLGRDLVLVMDEDFDIPGADPDMRKIEKLDGLIVHITQKGKGDYDCISRSFAPKLLVAEDPVCGSGHCHISVYWSKVLGKPDILAYQASPRTGVLHTRVEGGRVFLAGEAVLYSRGQIHY</sequence>
<feature type="active site" evidence="3">
    <location>
        <position position="44"/>
    </location>
</feature>
<accession>A0A134AKZ2</accession>
<dbReference type="GO" id="GO:0016853">
    <property type="term" value="F:isomerase activity"/>
    <property type="evidence" value="ECO:0007669"/>
    <property type="project" value="UniProtKB-KW"/>
</dbReference>
<dbReference type="InterPro" id="IPR003719">
    <property type="entry name" value="Phenazine_PhzF-like"/>
</dbReference>
<dbReference type="PANTHER" id="PTHR13774:SF17">
    <property type="entry name" value="PHENAZINE BIOSYNTHESIS-LIKE DOMAIN-CONTAINING PROTEIN"/>
    <property type="match status" value="1"/>
</dbReference>
<comment type="similarity">
    <text evidence="1">Belongs to the PhzF family.</text>
</comment>
<dbReference type="PATRIC" id="fig|755172.3.peg.85"/>
<reference evidence="5" key="1">
    <citation type="submission" date="2016-01" db="EMBL/GenBank/DDBJ databases">
        <authorList>
            <person name="Mitreva M."/>
            <person name="Pepin K.H."/>
            <person name="Mihindukulasuriya K.A."/>
            <person name="Fulton R."/>
            <person name="Fronick C."/>
            <person name="O'Laughlin M."/>
            <person name="Miner T."/>
            <person name="Herter B."/>
            <person name="Rosa B.A."/>
            <person name="Cordes M."/>
            <person name="Tomlinson C."/>
            <person name="Wollam A."/>
            <person name="Palsikar V.B."/>
            <person name="Mardis E.R."/>
            <person name="Wilson R.K."/>
        </authorList>
    </citation>
    <scope>NUCLEOTIDE SEQUENCE [LARGE SCALE GENOMIC DNA]</scope>
    <source>
        <strain evidence="5">DNF00729</strain>
    </source>
</reference>
<dbReference type="Gene3D" id="3.10.310.10">
    <property type="entry name" value="Diaminopimelate Epimerase, Chain A, domain 1"/>
    <property type="match status" value="2"/>
</dbReference>
<comment type="caution">
    <text evidence="4">The sequence shown here is derived from an EMBL/GenBank/DDBJ whole genome shotgun (WGS) entry which is preliminary data.</text>
</comment>
<organism evidence="4 5">
    <name type="scientific">Aedoeadaptatus coxii</name>
    <dbReference type="NCBI Taxonomy" id="755172"/>
    <lineage>
        <taxon>Bacteria</taxon>
        <taxon>Bacillati</taxon>
        <taxon>Bacillota</taxon>
        <taxon>Tissierellia</taxon>
        <taxon>Tissierellales</taxon>
        <taxon>Peptoniphilaceae</taxon>
        <taxon>Aedoeadaptatus</taxon>
    </lineage>
</organism>
<evidence type="ECO:0000313" key="4">
    <source>
        <dbReference type="EMBL" id="KXB68377.1"/>
    </source>
</evidence>
<name>A0A134AKZ2_9FIRM</name>